<feature type="site" description="Contributes to redox potential value" evidence="8">
    <location>
        <position position="34"/>
    </location>
</feature>
<accession>A0A2M8WJH2</accession>
<dbReference type="PROSITE" id="PS00194">
    <property type="entry name" value="THIOREDOXIN_1"/>
    <property type="match status" value="1"/>
</dbReference>
<keyword evidence="5 9" id="KW-0676">Redox-active center</keyword>
<evidence type="ECO:0000256" key="9">
    <source>
        <dbReference type="PIRSR" id="PIRSR000077-4"/>
    </source>
</evidence>
<feature type="active site" description="Nucleophile" evidence="8">
    <location>
        <position position="36"/>
    </location>
</feature>
<dbReference type="InterPro" id="IPR036249">
    <property type="entry name" value="Thioredoxin-like_sf"/>
</dbReference>
<keyword evidence="2" id="KW-0813">Transport</keyword>
<dbReference type="InterPro" id="IPR017937">
    <property type="entry name" value="Thioredoxin_CS"/>
</dbReference>
<keyword evidence="3" id="KW-0249">Electron transport</keyword>
<evidence type="ECO:0000256" key="1">
    <source>
        <dbReference type="ARBA" id="ARBA00008987"/>
    </source>
</evidence>
<organism evidence="11 12">
    <name type="scientific">Luteimicrobium subarcticum</name>
    <dbReference type="NCBI Taxonomy" id="620910"/>
    <lineage>
        <taxon>Bacteria</taxon>
        <taxon>Bacillati</taxon>
        <taxon>Actinomycetota</taxon>
        <taxon>Actinomycetes</taxon>
        <taxon>Micrococcales</taxon>
        <taxon>Luteimicrobium</taxon>
    </lineage>
</organism>
<evidence type="ECO:0000313" key="11">
    <source>
        <dbReference type="EMBL" id="PJI91080.1"/>
    </source>
</evidence>
<evidence type="ECO:0000256" key="6">
    <source>
        <dbReference type="NCBIfam" id="TIGR01068"/>
    </source>
</evidence>
<dbReference type="OrthoDB" id="9790390at2"/>
<dbReference type="GO" id="GO:0005829">
    <property type="term" value="C:cytosol"/>
    <property type="evidence" value="ECO:0007669"/>
    <property type="project" value="TreeGrafter"/>
</dbReference>
<evidence type="ECO:0000256" key="7">
    <source>
        <dbReference type="PIRNR" id="PIRNR000077"/>
    </source>
</evidence>
<dbReference type="Proteomes" id="UP000231586">
    <property type="component" value="Unassembled WGS sequence"/>
</dbReference>
<dbReference type="GO" id="GO:0015035">
    <property type="term" value="F:protein-disulfide reductase activity"/>
    <property type="evidence" value="ECO:0007669"/>
    <property type="project" value="UniProtKB-UniRule"/>
</dbReference>
<dbReference type="Gene3D" id="3.40.30.10">
    <property type="entry name" value="Glutaredoxin"/>
    <property type="match status" value="1"/>
</dbReference>
<dbReference type="GO" id="GO:0045454">
    <property type="term" value="P:cell redox homeostasis"/>
    <property type="evidence" value="ECO:0007669"/>
    <property type="project" value="TreeGrafter"/>
</dbReference>
<dbReference type="InterPro" id="IPR013766">
    <property type="entry name" value="Thioredoxin_domain"/>
</dbReference>
<dbReference type="PIRSF" id="PIRSF000077">
    <property type="entry name" value="Thioredoxin"/>
    <property type="match status" value="1"/>
</dbReference>
<protein>
    <recommendedName>
        <fullName evidence="6 7">Thioredoxin</fullName>
    </recommendedName>
</protein>
<dbReference type="PANTHER" id="PTHR45663:SF11">
    <property type="entry name" value="GEO12009P1"/>
    <property type="match status" value="1"/>
</dbReference>
<dbReference type="PANTHER" id="PTHR45663">
    <property type="entry name" value="GEO12009P1"/>
    <property type="match status" value="1"/>
</dbReference>
<feature type="site" description="Contributes to redox potential value" evidence="8">
    <location>
        <position position="35"/>
    </location>
</feature>
<dbReference type="PRINTS" id="PR00421">
    <property type="entry name" value="THIOREDOXIN"/>
</dbReference>
<sequence length="109" mass="11839">MSSRTPAVTDESFASDVIRSDVPVLVDFWAEWCGPCRQVAPILEELAEQYEGRVKILKLDTDANPATTAAYGVVSIPTLNFYRGGELVKSLVGGRPKRALAEEIDSVLA</sequence>
<feature type="site" description="Deprotonates C-terminal active site Cys" evidence="8">
    <location>
        <position position="27"/>
    </location>
</feature>
<dbReference type="NCBIfam" id="TIGR01068">
    <property type="entry name" value="thioredoxin"/>
    <property type="match status" value="1"/>
</dbReference>
<keyword evidence="12" id="KW-1185">Reference proteome</keyword>
<comment type="caution">
    <text evidence="11">The sequence shown here is derived from an EMBL/GenBank/DDBJ whole genome shotgun (WGS) entry which is preliminary data.</text>
</comment>
<comment type="similarity">
    <text evidence="1 7">Belongs to the thioredoxin family.</text>
</comment>
<evidence type="ECO:0000256" key="8">
    <source>
        <dbReference type="PIRSR" id="PIRSR000077-1"/>
    </source>
</evidence>
<dbReference type="RefSeq" id="WP_100350468.1">
    <property type="nucleotide sequence ID" value="NZ_PGTZ01000009.1"/>
</dbReference>
<gene>
    <name evidence="11" type="ORF">CLV34_2344</name>
</gene>
<dbReference type="InterPro" id="IPR005746">
    <property type="entry name" value="Thioredoxin"/>
</dbReference>
<feature type="active site" description="Nucleophile" evidence="8">
    <location>
        <position position="33"/>
    </location>
</feature>
<dbReference type="FunFam" id="3.40.30.10:FF:000001">
    <property type="entry name" value="Thioredoxin"/>
    <property type="match status" value="1"/>
</dbReference>
<dbReference type="CDD" id="cd02947">
    <property type="entry name" value="TRX_family"/>
    <property type="match status" value="1"/>
</dbReference>
<name>A0A2M8WJH2_9MICO</name>
<feature type="domain" description="Thioredoxin" evidence="10">
    <location>
        <begin position="1"/>
        <end position="109"/>
    </location>
</feature>
<evidence type="ECO:0000256" key="2">
    <source>
        <dbReference type="ARBA" id="ARBA00022448"/>
    </source>
</evidence>
<proteinExistence type="inferred from homology"/>
<dbReference type="SUPFAM" id="SSF52833">
    <property type="entry name" value="Thioredoxin-like"/>
    <property type="match status" value="1"/>
</dbReference>
<evidence type="ECO:0000259" key="10">
    <source>
        <dbReference type="PROSITE" id="PS51352"/>
    </source>
</evidence>
<reference evidence="11 12" key="1">
    <citation type="submission" date="2017-11" db="EMBL/GenBank/DDBJ databases">
        <title>Genomic Encyclopedia of Archaeal and Bacterial Type Strains, Phase II (KMG-II): From Individual Species to Whole Genera.</title>
        <authorList>
            <person name="Goeker M."/>
        </authorList>
    </citation>
    <scope>NUCLEOTIDE SEQUENCE [LARGE SCALE GENOMIC DNA]</scope>
    <source>
        <strain evidence="11 12">DSM 22413</strain>
    </source>
</reference>
<evidence type="ECO:0000256" key="4">
    <source>
        <dbReference type="ARBA" id="ARBA00023157"/>
    </source>
</evidence>
<keyword evidence="4 9" id="KW-1015">Disulfide bond</keyword>
<evidence type="ECO:0000313" key="12">
    <source>
        <dbReference type="Proteomes" id="UP000231586"/>
    </source>
</evidence>
<evidence type="ECO:0000256" key="3">
    <source>
        <dbReference type="ARBA" id="ARBA00022982"/>
    </source>
</evidence>
<dbReference type="PROSITE" id="PS51352">
    <property type="entry name" value="THIOREDOXIN_2"/>
    <property type="match status" value="1"/>
</dbReference>
<dbReference type="Pfam" id="PF00085">
    <property type="entry name" value="Thioredoxin"/>
    <property type="match status" value="1"/>
</dbReference>
<evidence type="ECO:0000256" key="5">
    <source>
        <dbReference type="ARBA" id="ARBA00023284"/>
    </source>
</evidence>
<feature type="disulfide bond" description="Redox-active" evidence="9">
    <location>
        <begin position="33"/>
        <end position="36"/>
    </location>
</feature>
<dbReference type="AlphaFoldDB" id="A0A2M8WJH2"/>
<dbReference type="EMBL" id="PGTZ01000009">
    <property type="protein sequence ID" value="PJI91080.1"/>
    <property type="molecule type" value="Genomic_DNA"/>
</dbReference>